<name>A0ABW6M7B3_9ACTN</name>
<comment type="caution">
    <text evidence="4">The sequence shown here is derived from an EMBL/GenBank/DDBJ whole genome shotgun (WGS) entry which is preliminary data.</text>
</comment>
<gene>
    <name evidence="4" type="ORF">ACFYNQ_25960</name>
</gene>
<evidence type="ECO:0000313" key="4">
    <source>
        <dbReference type="EMBL" id="MFE9601997.1"/>
    </source>
</evidence>
<protein>
    <submittedName>
        <fullName evidence="4">Type II toxin-antitoxin system HicB family antitoxin</fullName>
    </submittedName>
</protein>
<feature type="domain" description="HicB-like antitoxin of toxin-antitoxin system" evidence="3">
    <location>
        <begin position="14"/>
        <end position="49"/>
    </location>
</feature>
<dbReference type="InterPro" id="IPR031807">
    <property type="entry name" value="HicB-like"/>
</dbReference>
<evidence type="ECO:0000256" key="2">
    <source>
        <dbReference type="SAM" id="MobiDB-lite"/>
    </source>
</evidence>
<dbReference type="Pfam" id="PF15919">
    <property type="entry name" value="HicB_lk_antitox"/>
    <property type="match status" value="1"/>
</dbReference>
<dbReference type="EMBL" id="JBIAHM010000009">
    <property type="protein sequence ID" value="MFE9601997.1"/>
    <property type="molecule type" value="Genomic_DNA"/>
</dbReference>
<dbReference type="InterPro" id="IPR035069">
    <property type="entry name" value="TTHA1013/TTHA0281-like"/>
</dbReference>
<dbReference type="Gene3D" id="3.30.160.250">
    <property type="match status" value="1"/>
</dbReference>
<dbReference type="Proteomes" id="UP001601303">
    <property type="component" value="Unassembled WGS sequence"/>
</dbReference>
<keyword evidence="1" id="KW-0175">Coiled coil</keyword>
<organism evidence="4 5">
    <name type="scientific">Streptomyces hokutonensis</name>
    <dbReference type="NCBI Taxonomy" id="1306990"/>
    <lineage>
        <taxon>Bacteria</taxon>
        <taxon>Bacillati</taxon>
        <taxon>Actinomycetota</taxon>
        <taxon>Actinomycetes</taxon>
        <taxon>Kitasatosporales</taxon>
        <taxon>Streptomycetaceae</taxon>
        <taxon>Streptomyces</taxon>
    </lineage>
</organism>
<feature type="coiled-coil region" evidence="1">
    <location>
        <begin position="73"/>
        <end position="101"/>
    </location>
</feature>
<accession>A0ABW6M7B3</accession>
<proteinExistence type="predicted"/>
<evidence type="ECO:0000313" key="5">
    <source>
        <dbReference type="Proteomes" id="UP001601303"/>
    </source>
</evidence>
<evidence type="ECO:0000259" key="3">
    <source>
        <dbReference type="Pfam" id="PF15919"/>
    </source>
</evidence>
<reference evidence="4 5" key="1">
    <citation type="submission" date="2024-10" db="EMBL/GenBank/DDBJ databases">
        <title>The Natural Products Discovery Center: Release of the First 8490 Sequenced Strains for Exploring Actinobacteria Biosynthetic Diversity.</title>
        <authorList>
            <person name="Kalkreuter E."/>
            <person name="Kautsar S.A."/>
            <person name="Yang D."/>
            <person name="Bader C.D."/>
            <person name="Teijaro C.N."/>
            <person name="Fluegel L."/>
            <person name="Davis C.M."/>
            <person name="Simpson J.R."/>
            <person name="Lauterbach L."/>
            <person name="Steele A.D."/>
            <person name="Gui C."/>
            <person name="Meng S."/>
            <person name="Li G."/>
            <person name="Viehrig K."/>
            <person name="Ye F."/>
            <person name="Su P."/>
            <person name="Kiefer A.F."/>
            <person name="Nichols A."/>
            <person name="Cepeda A.J."/>
            <person name="Yan W."/>
            <person name="Fan B."/>
            <person name="Jiang Y."/>
            <person name="Adhikari A."/>
            <person name="Zheng C.-J."/>
            <person name="Schuster L."/>
            <person name="Cowan T.M."/>
            <person name="Smanski M.J."/>
            <person name="Chevrette M.G."/>
            <person name="De Carvalho L.P.S."/>
            <person name="Shen B."/>
        </authorList>
    </citation>
    <scope>NUCLEOTIDE SEQUENCE [LARGE SCALE GENOMIC DNA]</scope>
    <source>
        <strain evidence="4 5">NPDC006488</strain>
    </source>
</reference>
<dbReference type="RefSeq" id="WP_388109606.1">
    <property type="nucleotide sequence ID" value="NZ_JBIAHM010000009.1"/>
</dbReference>
<keyword evidence="5" id="KW-1185">Reference proteome</keyword>
<dbReference type="SUPFAM" id="SSF143100">
    <property type="entry name" value="TTHA1013/TTHA0281-like"/>
    <property type="match status" value="1"/>
</dbReference>
<evidence type="ECO:0000256" key="1">
    <source>
        <dbReference type="SAM" id="Coils"/>
    </source>
</evidence>
<feature type="compositionally biased region" description="Basic and acidic residues" evidence="2">
    <location>
        <begin position="150"/>
        <end position="160"/>
    </location>
</feature>
<feature type="region of interest" description="Disordered" evidence="2">
    <location>
        <begin position="129"/>
        <end position="160"/>
    </location>
</feature>
<sequence>MSAYRVTARRVGEWWALEVPDLPGVFSQAKRLDQADESAREAIAVMLDVEPEDVIVEIEPVLPQEAKDVVAAAKSAQREARKAADREREAMQRAAAVLTKQLSQRDASRFLGVSFQRVNQLLKSYSLADRGQPARRKATGGNAAKAPGRPKNERRTKTAA</sequence>